<dbReference type="STRING" id="1379903.ATO8_19424"/>
<dbReference type="InterPro" id="IPR011495">
    <property type="entry name" value="Sig_transdc_His_kin_sub2_dim/P"/>
</dbReference>
<protein>
    <recommendedName>
        <fullName evidence="2">histidine kinase</fullName>
        <ecNumber evidence="2">2.7.13.3</ecNumber>
    </recommendedName>
</protein>
<keyword evidence="6 9" id="KW-0418">Kinase</keyword>
<dbReference type="InterPro" id="IPR005467">
    <property type="entry name" value="His_kinase_dom"/>
</dbReference>
<dbReference type="Proteomes" id="UP000019063">
    <property type="component" value="Unassembled WGS sequence"/>
</dbReference>
<dbReference type="SUPFAM" id="SSF55874">
    <property type="entry name" value="ATPase domain of HSP90 chaperone/DNA topoisomerase II/histidine kinase"/>
    <property type="match status" value="1"/>
</dbReference>
<keyword evidence="3" id="KW-0597">Phosphoprotein</keyword>
<dbReference type="eggNOG" id="COG3920">
    <property type="taxonomic scope" value="Bacteria"/>
</dbReference>
<evidence type="ECO:0000256" key="2">
    <source>
        <dbReference type="ARBA" id="ARBA00012438"/>
    </source>
</evidence>
<dbReference type="EC" id="2.7.13.3" evidence="2"/>
<evidence type="ECO:0000256" key="4">
    <source>
        <dbReference type="ARBA" id="ARBA00022679"/>
    </source>
</evidence>
<dbReference type="SUPFAM" id="SSF55785">
    <property type="entry name" value="PYP-like sensor domain (PAS domain)"/>
    <property type="match status" value="1"/>
</dbReference>
<comment type="caution">
    <text evidence="9">The sequence shown here is derived from an EMBL/GenBank/DDBJ whole genome shotgun (WGS) entry which is preliminary data.</text>
</comment>
<keyword evidence="7" id="KW-0067">ATP-binding</keyword>
<dbReference type="AlphaFoldDB" id="W4HFP1"/>
<dbReference type="Gene3D" id="3.30.450.20">
    <property type="entry name" value="PAS domain"/>
    <property type="match status" value="2"/>
</dbReference>
<evidence type="ECO:0000313" key="10">
    <source>
        <dbReference type="Proteomes" id="UP000019063"/>
    </source>
</evidence>
<dbReference type="PANTHER" id="PTHR41523">
    <property type="entry name" value="TWO-COMPONENT SYSTEM SENSOR PROTEIN"/>
    <property type="match status" value="1"/>
</dbReference>
<evidence type="ECO:0000256" key="1">
    <source>
        <dbReference type="ARBA" id="ARBA00000085"/>
    </source>
</evidence>
<dbReference type="InterPro" id="IPR035965">
    <property type="entry name" value="PAS-like_dom_sf"/>
</dbReference>
<evidence type="ECO:0000256" key="5">
    <source>
        <dbReference type="ARBA" id="ARBA00022741"/>
    </source>
</evidence>
<dbReference type="InterPro" id="IPR000014">
    <property type="entry name" value="PAS"/>
</dbReference>
<dbReference type="CDD" id="cd00130">
    <property type="entry name" value="PAS"/>
    <property type="match status" value="1"/>
</dbReference>
<sequence>METRIEDLAPLGEIDPTEIVNSIADPLLVLTETLTVEYANDRFFDVFAVSDRDTIGRRIDRLGNGQWNIPDLIVPLERILENGASVANFEVDHAFEGIGRRVMRVSARKTVRPGNGSRRILVVIEDVTSEYDAWYALQHQKALSDGIIDTLREPLLVLRGDLVVISASREFYATFEVREEQTLGERLDNLGDGQWQIPDLLNLLTDVIPHDTAVEDFEVNHDFPAIGPRTILLNARRIPSRIGGPDTILLALQDVTHQRKLEAEREAALEQSRQLLEELNHRVMNSLTMIGSIIALEARRLSDEECQAALRRMRSRIDAVAALYSNLSKAHSIDTVDASDYLSALVSDIVTASGRDAQITLDFDIARAELSTRTAVPLGLIVNEVVTNSMKYAFRDRDSGLLGLRLDREEGTLRIRIWDDGGGIDPNARVDSGLGQKLTEAFSAQLDGTLERESNASGTSYTITIPEHAAHS</sequence>
<dbReference type="SMART" id="SM00387">
    <property type="entry name" value="HATPase_c"/>
    <property type="match status" value="1"/>
</dbReference>
<dbReference type="Pfam" id="PF02518">
    <property type="entry name" value="HATPase_c"/>
    <property type="match status" value="1"/>
</dbReference>
<reference evidence="9 10" key="1">
    <citation type="journal article" date="2014" name="Antonie Van Leeuwenhoek">
        <title>Roseivivax atlanticus sp. nov., isolated from surface seawater of the Atlantic Ocean.</title>
        <authorList>
            <person name="Li G."/>
            <person name="Lai Q."/>
            <person name="Liu X."/>
            <person name="Sun F."/>
            <person name="Shao Z."/>
        </authorList>
    </citation>
    <scope>NUCLEOTIDE SEQUENCE [LARGE SCALE GENOMIC DNA]</scope>
    <source>
        <strain evidence="9 10">22II-s10s</strain>
    </source>
</reference>
<name>W4HFP1_9RHOB</name>
<keyword evidence="4" id="KW-0808">Transferase</keyword>
<dbReference type="Pfam" id="PF08448">
    <property type="entry name" value="PAS_4"/>
    <property type="match status" value="1"/>
</dbReference>
<dbReference type="GO" id="GO:0005524">
    <property type="term" value="F:ATP binding"/>
    <property type="evidence" value="ECO:0007669"/>
    <property type="project" value="UniProtKB-KW"/>
</dbReference>
<keyword evidence="10" id="KW-1185">Reference proteome</keyword>
<evidence type="ECO:0000256" key="6">
    <source>
        <dbReference type="ARBA" id="ARBA00022777"/>
    </source>
</evidence>
<dbReference type="Gene3D" id="3.30.565.10">
    <property type="entry name" value="Histidine kinase-like ATPase, C-terminal domain"/>
    <property type="match status" value="1"/>
</dbReference>
<dbReference type="GO" id="GO:0004673">
    <property type="term" value="F:protein histidine kinase activity"/>
    <property type="evidence" value="ECO:0007669"/>
    <property type="project" value="UniProtKB-EC"/>
</dbReference>
<dbReference type="PANTHER" id="PTHR41523:SF8">
    <property type="entry name" value="ETHYLENE RESPONSE SENSOR PROTEIN"/>
    <property type="match status" value="1"/>
</dbReference>
<dbReference type="PATRIC" id="fig|1317118.6.peg.3975"/>
<dbReference type="PROSITE" id="PS50109">
    <property type="entry name" value="HIS_KIN"/>
    <property type="match status" value="1"/>
</dbReference>
<dbReference type="RefSeq" id="WP_043847014.1">
    <property type="nucleotide sequence ID" value="NZ_AQQW01000019.1"/>
</dbReference>
<accession>W4HFP1</accession>
<dbReference type="EMBL" id="AQQW01000019">
    <property type="protein sequence ID" value="ETW10951.1"/>
    <property type="molecule type" value="Genomic_DNA"/>
</dbReference>
<dbReference type="InterPro" id="IPR036890">
    <property type="entry name" value="HATPase_C_sf"/>
</dbReference>
<evidence type="ECO:0000256" key="7">
    <source>
        <dbReference type="ARBA" id="ARBA00022840"/>
    </source>
</evidence>
<feature type="domain" description="Histidine kinase" evidence="8">
    <location>
        <begin position="278"/>
        <end position="469"/>
    </location>
</feature>
<dbReference type="Pfam" id="PF07568">
    <property type="entry name" value="HisKA_2"/>
    <property type="match status" value="1"/>
</dbReference>
<dbReference type="InterPro" id="IPR013656">
    <property type="entry name" value="PAS_4"/>
</dbReference>
<organism evidence="9 10">
    <name type="scientific">Roseivivax marinus</name>
    <dbReference type="NCBI Taxonomy" id="1379903"/>
    <lineage>
        <taxon>Bacteria</taxon>
        <taxon>Pseudomonadati</taxon>
        <taxon>Pseudomonadota</taxon>
        <taxon>Alphaproteobacteria</taxon>
        <taxon>Rhodobacterales</taxon>
        <taxon>Roseobacteraceae</taxon>
        <taxon>Roseivivax</taxon>
    </lineage>
</organism>
<evidence type="ECO:0000259" key="8">
    <source>
        <dbReference type="PROSITE" id="PS50109"/>
    </source>
</evidence>
<comment type="catalytic activity">
    <reaction evidence="1">
        <text>ATP + protein L-histidine = ADP + protein N-phospho-L-histidine.</text>
        <dbReference type="EC" id="2.7.13.3"/>
    </reaction>
</comment>
<proteinExistence type="predicted"/>
<dbReference type="InterPro" id="IPR003594">
    <property type="entry name" value="HATPase_dom"/>
</dbReference>
<evidence type="ECO:0000313" key="9">
    <source>
        <dbReference type="EMBL" id="ETW10951.1"/>
    </source>
</evidence>
<evidence type="ECO:0000256" key="3">
    <source>
        <dbReference type="ARBA" id="ARBA00022553"/>
    </source>
</evidence>
<gene>
    <name evidence="9" type="ORF">ATO8_19424</name>
</gene>
<dbReference type="SMART" id="SM00091">
    <property type="entry name" value="PAS"/>
    <property type="match status" value="2"/>
</dbReference>
<keyword evidence="5" id="KW-0547">Nucleotide-binding</keyword>